<gene>
    <name evidence="2" type="ORF">METZ01_LOCUS378005</name>
</gene>
<sequence length="158" mass="18058">MLSIQTSLLYADSEGITNFSKISGPHQIILEIKPKQPLVGICHFTINIFDIENQEYITDAKVEVFASNEGTEKPYKSFALSNPTMPREYNAKFNFKKSGEWEIKIRSSLENTHHQDVTFNINVKENPLQSQTGGTILWIFVSSILVIAPIILWYKNKH</sequence>
<keyword evidence="1" id="KW-1133">Transmembrane helix</keyword>
<evidence type="ECO:0000256" key="1">
    <source>
        <dbReference type="SAM" id="Phobius"/>
    </source>
</evidence>
<name>A0A382TUG1_9ZZZZ</name>
<dbReference type="EMBL" id="UINC01138914">
    <property type="protein sequence ID" value="SVD25151.1"/>
    <property type="molecule type" value="Genomic_DNA"/>
</dbReference>
<feature type="transmembrane region" description="Helical" evidence="1">
    <location>
        <begin position="136"/>
        <end position="154"/>
    </location>
</feature>
<keyword evidence="1" id="KW-0472">Membrane</keyword>
<reference evidence="2" key="1">
    <citation type="submission" date="2018-05" db="EMBL/GenBank/DDBJ databases">
        <authorList>
            <person name="Lanie J.A."/>
            <person name="Ng W.-L."/>
            <person name="Kazmierczak K.M."/>
            <person name="Andrzejewski T.M."/>
            <person name="Davidsen T.M."/>
            <person name="Wayne K.J."/>
            <person name="Tettelin H."/>
            <person name="Glass J.I."/>
            <person name="Rusch D."/>
            <person name="Podicherti R."/>
            <person name="Tsui H.-C.T."/>
            <person name="Winkler M.E."/>
        </authorList>
    </citation>
    <scope>NUCLEOTIDE SEQUENCE</scope>
</reference>
<accession>A0A382TUG1</accession>
<evidence type="ECO:0000313" key="2">
    <source>
        <dbReference type="EMBL" id="SVD25151.1"/>
    </source>
</evidence>
<proteinExistence type="predicted"/>
<dbReference type="AlphaFoldDB" id="A0A382TUG1"/>
<keyword evidence="1" id="KW-0812">Transmembrane</keyword>
<evidence type="ECO:0008006" key="3">
    <source>
        <dbReference type="Google" id="ProtNLM"/>
    </source>
</evidence>
<protein>
    <recommendedName>
        <fullName evidence="3">YtkA-like domain-containing protein</fullName>
    </recommendedName>
</protein>
<organism evidence="2">
    <name type="scientific">marine metagenome</name>
    <dbReference type="NCBI Taxonomy" id="408172"/>
    <lineage>
        <taxon>unclassified sequences</taxon>
        <taxon>metagenomes</taxon>
        <taxon>ecological metagenomes</taxon>
    </lineage>
</organism>